<feature type="coiled-coil region" evidence="1">
    <location>
        <begin position="312"/>
        <end position="462"/>
    </location>
</feature>
<dbReference type="AlphaFoldDB" id="A0A222G7D4"/>
<dbReference type="EMBL" id="CP020465">
    <property type="protein sequence ID" value="ASP47779.1"/>
    <property type="molecule type" value="Genomic_DNA"/>
</dbReference>
<feature type="coiled-coil region" evidence="1">
    <location>
        <begin position="538"/>
        <end position="622"/>
    </location>
</feature>
<reference evidence="2 3" key="1">
    <citation type="submission" date="2017-08" db="EMBL/GenBank/DDBJ databases">
        <title>Complete genome of Colwellia sp. NB097-1, a psychrophile bacterium ioslated from Bering Sea.</title>
        <authorList>
            <person name="Chen X."/>
        </authorList>
    </citation>
    <scope>NUCLEOTIDE SEQUENCE [LARGE SCALE GENOMIC DNA]</scope>
    <source>
        <strain evidence="2 3">NB097-1</strain>
    </source>
</reference>
<gene>
    <name evidence="2" type="ORF">B5D82_08440</name>
</gene>
<sequence length="628" mass="71450">MTVQKKLPSDIEENIQNLAGDIYLQIEDKITALLSSYSDNIEITPEIITTHPLFTALKEQHESQQSQANKSLDDNNAELAALKAEQVTQQSQLAKLQEDLSNAEKLNSAKLTDSEQILKDKLAENSQLSKQVATLNQESSQQQQLLKAVGFEAENATKQLKDLATEKDALAKNDKAKAATLAVQNQQYSDLQLKFEQVSSELEYLKAEQEHKLLSSNEQLTHEQQQAGLLNAKVSALQADIEAKQTLLDQQQENITHKEHENTDLTAKNKQLEQTIAQIEQSGIVAQQQYETQKQKMNDKWLNEQEKNTQILKQSSDDNEQIIKQMHDAEREKQSLENELSDVKGELKAVNKQQLQVLDTVKALEIQVEKEQAVTSKLSEEKTLLEEALVQAEHEYNNNYEQQKQKIAELTNELATIVIEHKSAQQSIANLEQTTQAQVEQITRLEQQVENEQLKFKQAIEKNDENHKQVVAGHQKTLADNNAALFELQRQADKTATELTHQLESKIALLESESTKLSELQLAHATVTDNLAKIEHGLNEKQQLLTAVEAELAADRARTAKNRLLHQESKGKQEVEYNKARETIKYLRDENTELNRKLVQQVNELEDKLTEYRLRFEYAQKQLAKISK</sequence>
<protein>
    <submittedName>
        <fullName evidence="2">Uncharacterized protein</fullName>
    </submittedName>
</protein>
<name>A0A222G7D4_9GAMM</name>
<dbReference type="RefSeq" id="WP_081150742.1">
    <property type="nucleotide sequence ID" value="NZ_CP020465.1"/>
</dbReference>
<feature type="coiled-coil region" evidence="1">
    <location>
        <begin position="65"/>
        <end position="208"/>
    </location>
</feature>
<evidence type="ECO:0000313" key="3">
    <source>
        <dbReference type="Proteomes" id="UP000202259"/>
    </source>
</evidence>
<dbReference type="KEGG" id="cber:B5D82_08440"/>
<dbReference type="OrthoDB" id="6315963at2"/>
<accession>A0A222G7D4</accession>
<keyword evidence="3" id="KW-1185">Reference proteome</keyword>
<proteinExistence type="predicted"/>
<evidence type="ECO:0000256" key="1">
    <source>
        <dbReference type="SAM" id="Coils"/>
    </source>
</evidence>
<dbReference type="Proteomes" id="UP000202259">
    <property type="component" value="Chromosome"/>
</dbReference>
<feature type="coiled-coil region" evidence="1">
    <location>
        <begin position="234"/>
        <end position="282"/>
    </location>
</feature>
<evidence type="ECO:0000313" key="2">
    <source>
        <dbReference type="EMBL" id="ASP47779.1"/>
    </source>
</evidence>
<keyword evidence="1" id="KW-0175">Coiled coil</keyword>
<organism evidence="2 3">
    <name type="scientific">Cognaticolwellia beringensis</name>
    <dbReference type="NCBI Taxonomy" id="1967665"/>
    <lineage>
        <taxon>Bacteria</taxon>
        <taxon>Pseudomonadati</taxon>
        <taxon>Pseudomonadota</taxon>
        <taxon>Gammaproteobacteria</taxon>
        <taxon>Alteromonadales</taxon>
        <taxon>Colwelliaceae</taxon>
        <taxon>Cognaticolwellia</taxon>
    </lineage>
</organism>